<name>A0A7G3B4Y7_LUTLO</name>
<organism evidence="1">
    <name type="scientific">Lutzomyia longipalpis</name>
    <name type="common">Sand fly</name>
    <dbReference type="NCBI Taxonomy" id="7200"/>
    <lineage>
        <taxon>Eukaryota</taxon>
        <taxon>Metazoa</taxon>
        <taxon>Ecdysozoa</taxon>
        <taxon>Arthropoda</taxon>
        <taxon>Hexapoda</taxon>
        <taxon>Insecta</taxon>
        <taxon>Pterygota</taxon>
        <taxon>Neoptera</taxon>
        <taxon>Endopterygota</taxon>
        <taxon>Diptera</taxon>
        <taxon>Nematocera</taxon>
        <taxon>Psychodoidea</taxon>
        <taxon>Psychodidae</taxon>
        <taxon>Lutzomyia</taxon>
        <taxon>Lutzomyia</taxon>
    </lineage>
</organism>
<reference evidence="1" key="1">
    <citation type="journal article" date="2020" name="BMC">
        <title>Leishmania infection induces a limited differential gene expression in the sand fly midgut.</title>
        <authorList>
            <person name="Coutinho-Abreu I.V."/>
            <person name="Serafim T.D."/>
            <person name="Meneses C."/>
            <person name="Kamhawi S."/>
            <person name="Oliveira F."/>
            <person name="Valenzuela J.G."/>
        </authorList>
    </citation>
    <scope>NUCLEOTIDE SEQUENCE</scope>
    <source>
        <strain evidence="1">Jacobina</strain>
        <tissue evidence="1">Midgut</tissue>
    </source>
</reference>
<protein>
    <submittedName>
        <fullName evidence="1">Uncharacterized protein</fullName>
    </submittedName>
</protein>
<proteinExistence type="predicted"/>
<evidence type="ECO:0000313" key="1">
    <source>
        <dbReference type="EMBL" id="MBC1179499.1"/>
    </source>
</evidence>
<dbReference type="EMBL" id="GITU01010796">
    <property type="protein sequence ID" value="MBC1179499.1"/>
    <property type="molecule type" value="Transcribed_RNA"/>
</dbReference>
<dbReference type="AlphaFoldDB" id="A0A7G3B4Y7"/>
<accession>A0A7G3B4Y7</accession>
<sequence length="103" mass="11724">MGHNHSFCYTFLINEIQWPNPFLSFSVLTFQNRGLLQCIRACAFFHINPLVTYYTALCSTHSGKSVDATLGALLHTKHTITTRECQEKNAQLMLRLSSSLILF</sequence>